<comment type="subcellular location">
    <subcellularLocation>
        <location evidence="1">Virion</location>
    </subcellularLocation>
</comment>
<evidence type="ECO:0000256" key="5">
    <source>
        <dbReference type="ARBA" id="ARBA00022840"/>
    </source>
</evidence>
<evidence type="ECO:0000256" key="3">
    <source>
        <dbReference type="ARBA" id="ARBA00022679"/>
    </source>
</evidence>
<accession>A0A6C0E4M1</accession>
<feature type="domain" description="Poly(A) polymerase catalytic subunit" evidence="9">
    <location>
        <begin position="50"/>
        <end position="179"/>
    </location>
</feature>
<evidence type="ECO:0000256" key="2">
    <source>
        <dbReference type="ARBA" id="ARBA00022664"/>
    </source>
</evidence>
<evidence type="ECO:0000256" key="1">
    <source>
        <dbReference type="ARBA" id="ARBA00004328"/>
    </source>
</evidence>
<dbReference type="CDD" id="cd20921">
    <property type="entry name" value="polyA_pol_Pycodna"/>
    <property type="match status" value="1"/>
</dbReference>
<reference evidence="10" key="1">
    <citation type="journal article" date="2020" name="Nature">
        <title>Giant virus diversity and host interactions through global metagenomics.</title>
        <authorList>
            <person name="Schulz F."/>
            <person name="Roux S."/>
            <person name="Paez-Espino D."/>
            <person name="Jungbluth S."/>
            <person name="Walsh D.A."/>
            <person name="Denef V.J."/>
            <person name="McMahon K.D."/>
            <person name="Konstantinidis K.T."/>
            <person name="Eloe-Fadrosh E.A."/>
            <person name="Kyrpides N.C."/>
            <person name="Woyke T."/>
        </authorList>
    </citation>
    <scope>NUCLEOTIDE SEQUENCE</scope>
    <source>
        <strain evidence="10">GVMAG-M-3300023179-116</strain>
    </source>
</reference>
<evidence type="ECO:0000256" key="6">
    <source>
        <dbReference type="ARBA" id="ARBA00022844"/>
    </source>
</evidence>
<proteinExistence type="predicted"/>
<organism evidence="10">
    <name type="scientific">viral metagenome</name>
    <dbReference type="NCBI Taxonomy" id="1070528"/>
    <lineage>
        <taxon>unclassified sequences</taxon>
        <taxon>metagenomes</taxon>
        <taxon>organismal metagenomes</taxon>
    </lineage>
</organism>
<dbReference type="AlphaFoldDB" id="A0A6C0E4M1"/>
<keyword evidence="7" id="KW-0804">Transcription</keyword>
<evidence type="ECO:0000313" key="10">
    <source>
        <dbReference type="EMBL" id="QHT23403.1"/>
    </source>
</evidence>
<name>A0A6C0E4M1_9ZZZZ</name>
<keyword evidence="3" id="KW-0808">Transferase</keyword>
<feature type="compositionally biased region" description="Basic residues" evidence="8">
    <location>
        <begin position="486"/>
        <end position="501"/>
    </location>
</feature>
<keyword evidence="6" id="KW-0946">Virion</keyword>
<evidence type="ECO:0000256" key="4">
    <source>
        <dbReference type="ARBA" id="ARBA00022741"/>
    </source>
</evidence>
<keyword evidence="4" id="KW-0547">Nucleotide-binding</keyword>
<feature type="region of interest" description="Disordered" evidence="8">
    <location>
        <begin position="486"/>
        <end position="507"/>
    </location>
</feature>
<evidence type="ECO:0000256" key="7">
    <source>
        <dbReference type="ARBA" id="ARBA00023163"/>
    </source>
</evidence>
<dbReference type="GO" id="GO:0005524">
    <property type="term" value="F:ATP binding"/>
    <property type="evidence" value="ECO:0007669"/>
    <property type="project" value="UniProtKB-KW"/>
</dbReference>
<protein>
    <recommendedName>
        <fullName evidence="9">Poly(A) polymerase catalytic subunit domain-containing protein</fullName>
    </recommendedName>
</protein>
<dbReference type="EMBL" id="MN739731">
    <property type="protein sequence ID" value="QHT23403.1"/>
    <property type="molecule type" value="Genomic_DNA"/>
</dbReference>
<keyword evidence="2" id="KW-0507">mRNA processing</keyword>
<sequence>MSKKKLSVKCDKNISFVDCEMSILRLAVDKAEENIGKRVVSSPEIKSMIEIVENFIKKKNLICYGGTAINNILPKQDQFYNKEMEVPDYDFFSIQALEDAKELANVYYKNGFTDVEAKSGQHHGTYKVFVNFTPIADITYLPKEIFQSIKKESIRVGGILYAPPNYLRMGMFLELSRPAGDISRWEKVLKRITLLNKHYPLTTKNCDEIDFQREFENENGDEIYETVKNTLINQGVVFFGGFAVSLYSKYMPKNLQKQLKRIPDFDVLSQDPETTAEIVKERLKDVGIKNVKIVRHDAIGGIIPLSYEIIVDEDTIAFIYKPIACHSYNEIKYNNNHLRIATIDTMMAFYLAFLYANKPYYDTDRILCMAKFLFEVQQKNRLQQKGLLKRFSIECYGHQDTVEEMRAEKAKKFTELKNNRGSREFEEWFLLYRPVGKNINGDDDDDKKQDKKIVHVETRSSKHRNKTHKNTHAFKSRYFKVIKSKARHTNKRTKRRGKGRSRNFFFF</sequence>
<dbReference type="InterPro" id="IPR045355">
    <property type="entry name" value="PolyA_pol_cat_su"/>
</dbReference>
<evidence type="ECO:0000259" key="9">
    <source>
        <dbReference type="Pfam" id="PF19244"/>
    </source>
</evidence>
<dbReference type="GO" id="GO:0006397">
    <property type="term" value="P:mRNA processing"/>
    <property type="evidence" value="ECO:0007669"/>
    <property type="project" value="UniProtKB-KW"/>
</dbReference>
<dbReference type="Pfam" id="PF19244">
    <property type="entry name" value="Poly_A_pol_cat"/>
    <property type="match status" value="1"/>
</dbReference>
<dbReference type="GO" id="GO:0044423">
    <property type="term" value="C:virion component"/>
    <property type="evidence" value="ECO:0007669"/>
    <property type="project" value="UniProtKB-KW"/>
</dbReference>
<keyword evidence="5" id="KW-0067">ATP-binding</keyword>
<evidence type="ECO:0000256" key="8">
    <source>
        <dbReference type="SAM" id="MobiDB-lite"/>
    </source>
</evidence>
<dbReference type="GO" id="GO:0016740">
    <property type="term" value="F:transferase activity"/>
    <property type="evidence" value="ECO:0007669"/>
    <property type="project" value="UniProtKB-KW"/>
</dbReference>